<dbReference type="HOGENOM" id="CLU_777276_0_0_1"/>
<dbReference type="GO" id="GO:0032511">
    <property type="term" value="P:late endosome to vacuole transport via multivesicular body sorting pathway"/>
    <property type="evidence" value="ECO:0007669"/>
    <property type="project" value="InterPro"/>
</dbReference>
<accession>Q22EF6</accession>
<dbReference type="GeneID" id="7827698"/>
<dbReference type="OrthoDB" id="391137at2759"/>
<dbReference type="PANTHER" id="PTHR46009">
    <property type="entry name" value="VACUOLAR PROTEIN SORTING-ASSOCIATED PROTEIN VTA1 HOMOLOG"/>
    <property type="match status" value="1"/>
</dbReference>
<dbReference type="InterPro" id="IPR023175">
    <property type="entry name" value="Vta1/CALS_N_sf"/>
</dbReference>
<evidence type="ECO:0000256" key="3">
    <source>
        <dbReference type="SAM" id="MobiDB-lite"/>
    </source>
</evidence>
<proteinExistence type="predicted"/>
<feature type="domain" description="Vta1/callose synthase N-terminal" evidence="4">
    <location>
        <begin position="8"/>
        <end position="152"/>
    </location>
</feature>
<keyword evidence="6" id="KW-1185">Reference proteome</keyword>
<dbReference type="RefSeq" id="XP_001031359.2">
    <property type="nucleotide sequence ID" value="XM_001031359.3"/>
</dbReference>
<dbReference type="eggNOG" id="KOG0917">
    <property type="taxonomic scope" value="Eukaryota"/>
</dbReference>
<dbReference type="Gene3D" id="1.25.40.270">
    <property type="entry name" value="Vacuolar protein sorting-associated protein vta1"/>
    <property type="match status" value="1"/>
</dbReference>
<dbReference type="PANTHER" id="PTHR46009:SF1">
    <property type="entry name" value="VACUOLAR PROTEIN SORTING-ASSOCIATED PROTEIN VTA1 HOMOLOG"/>
    <property type="match status" value="1"/>
</dbReference>
<dbReference type="InterPro" id="IPR039431">
    <property type="entry name" value="Vta1/CALS_N"/>
</dbReference>
<evidence type="ECO:0000259" key="4">
    <source>
        <dbReference type="Pfam" id="PF04652"/>
    </source>
</evidence>
<organism evidence="5 6">
    <name type="scientific">Tetrahymena thermophila (strain SB210)</name>
    <dbReference type="NCBI Taxonomy" id="312017"/>
    <lineage>
        <taxon>Eukaryota</taxon>
        <taxon>Sar</taxon>
        <taxon>Alveolata</taxon>
        <taxon>Ciliophora</taxon>
        <taxon>Intramacronucleata</taxon>
        <taxon>Oligohymenophorea</taxon>
        <taxon>Hymenostomatida</taxon>
        <taxon>Tetrahymenina</taxon>
        <taxon>Tetrahymenidae</taxon>
        <taxon>Tetrahymena</taxon>
    </lineage>
</organism>
<gene>
    <name evidence="5" type="ORF">TTHERM_00827130</name>
</gene>
<dbReference type="STRING" id="312017.Q22EF6"/>
<name>Q22EF6_TETTS</name>
<feature type="region of interest" description="Disordered" evidence="3">
    <location>
        <begin position="155"/>
        <end position="200"/>
    </location>
</feature>
<reference evidence="6" key="1">
    <citation type="journal article" date="2006" name="PLoS Biol.">
        <title>Macronuclear genome sequence of the ciliate Tetrahymena thermophila, a model eukaryote.</title>
        <authorList>
            <person name="Eisen J.A."/>
            <person name="Coyne R.S."/>
            <person name="Wu M."/>
            <person name="Wu D."/>
            <person name="Thiagarajan M."/>
            <person name="Wortman J.R."/>
            <person name="Badger J.H."/>
            <person name="Ren Q."/>
            <person name="Amedeo P."/>
            <person name="Jones K.M."/>
            <person name="Tallon L.J."/>
            <person name="Delcher A.L."/>
            <person name="Salzberg S.L."/>
            <person name="Silva J.C."/>
            <person name="Haas B.J."/>
            <person name="Majoros W.H."/>
            <person name="Farzad M."/>
            <person name="Carlton J.M."/>
            <person name="Smith R.K. Jr."/>
            <person name="Garg J."/>
            <person name="Pearlman R.E."/>
            <person name="Karrer K.M."/>
            <person name="Sun L."/>
            <person name="Manning G."/>
            <person name="Elde N.C."/>
            <person name="Turkewitz A.P."/>
            <person name="Asai D.J."/>
            <person name="Wilkes D.E."/>
            <person name="Wang Y."/>
            <person name="Cai H."/>
            <person name="Collins K."/>
            <person name="Stewart B.A."/>
            <person name="Lee S.R."/>
            <person name="Wilamowska K."/>
            <person name="Weinberg Z."/>
            <person name="Ruzzo W.L."/>
            <person name="Wloga D."/>
            <person name="Gaertig J."/>
            <person name="Frankel J."/>
            <person name="Tsao C.-C."/>
            <person name="Gorovsky M.A."/>
            <person name="Keeling P.J."/>
            <person name="Waller R.F."/>
            <person name="Patron N.J."/>
            <person name="Cherry J.M."/>
            <person name="Stover N.A."/>
            <person name="Krieger C.J."/>
            <person name="del Toro C."/>
            <person name="Ryder H.F."/>
            <person name="Williamson S.C."/>
            <person name="Barbeau R.A."/>
            <person name="Hamilton E.P."/>
            <person name="Orias E."/>
        </authorList>
    </citation>
    <scope>NUCLEOTIDE SEQUENCE [LARGE SCALE GENOMIC DNA]</scope>
    <source>
        <strain evidence="6">SB210</strain>
    </source>
</reference>
<dbReference type="AlphaFoldDB" id="Q22EF6"/>
<evidence type="ECO:0000313" key="6">
    <source>
        <dbReference type="Proteomes" id="UP000009168"/>
    </source>
</evidence>
<keyword evidence="2" id="KW-0472">Membrane</keyword>
<dbReference type="GO" id="GO:0005771">
    <property type="term" value="C:multivesicular body"/>
    <property type="evidence" value="ECO:0007669"/>
    <property type="project" value="TreeGrafter"/>
</dbReference>
<comment type="subcellular location">
    <subcellularLocation>
        <location evidence="1">Endomembrane system</location>
    </subcellularLocation>
</comment>
<dbReference type="InParanoid" id="Q22EF6"/>
<evidence type="ECO:0000256" key="1">
    <source>
        <dbReference type="ARBA" id="ARBA00004308"/>
    </source>
</evidence>
<protein>
    <submittedName>
        <fullName evidence="5">VTA1-like protein</fullName>
    </submittedName>
</protein>
<dbReference type="EMBL" id="GG662692">
    <property type="protein sequence ID" value="EAR83696.2"/>
    <property type="molecule type" value="Genomic_DNA"/>
</dbReference>
<sequence>MDKEVLFIKPFLIYSQEVQQTNLVLAYYLKFYAYKKAGTICAKYQGQADTSYVQDMMNEWNTDLEQMKQQLGSTLQNTQQNKQQIVDYTLRIFAKCDHDERNGQFTKQTQQDFTMISRYLEMLAVFGPLDNDLNQKRIYAKSKAVEIKKKLDNPQQYPASNQQNNQSQAPQQYQPNNSSSNNNNNNYFGNTGNQDNNQNNNMVRQSVFNNIPQIINMNNLKQTANNFNDINIAAQPQAPPQSSNNQNKGNGMFTAPTKYVQFANPYLNQSVGFNIPMQEGSAKIIDLCQKAISELDFNQFSNAKEALKLALTTAQNIKN</sequence>
<dbReference type="Proteomes" id="UP000009168">
    <property type="component" value="Unassembled WGS sequence"/>
</dbReference>
<evidence type="ECO:0000256" key="2">
    <source>
        <dbReference type="ARBA" id="ARBA00023136"/>
    </source>
</evidence>
<dbReference type="KEGG" id="tet:TTHERM_00827130"/>
<evidence type="ECO:0000313" key="5">
    <source>
        <dbReference type="EMBL" id="EAR83696.2"/>
    </source>
</evidence>
<dbReference type="InterPro" id="IPR044538">
    <property type="entry name" value="Vta1-like"/>
</dbReference>
<dbReference type="Pfam" id="PF04652">
    <property type="entry name" value="Vta1"/>
    <property type="match status" value="1"/>
</dbReference>